<reference evidence="1 2" key="1">
    <citation type="submission" date="2019-04" db="EMBL/GenBank/DDBJ databases">
        <title>Draft genome of the big-headed turtle Platysternon megacephalum.</title>
        <authorList>
            <person name="Gong S."/>
        </authorList>
    </citation>
    <scope>NUCLEOTIDE SEQUENCE [LARGE SCALE GENOMIC DNA]</scope>
    <source>
        <strain evidence="1">DO16091913</strain>
        <tissue evidence="1">Muscle</tissue>
    </source>
</reference>
<accession>A0A4D9DSD3</accession>
<organism evidence="1 2">
    <name type="scientific">Platysternon megacephalum</name>
    <name type="common">big-headed turtle</name>
    <dbReference type="NCBI Taxonomy" id="55544"/>
    <lineage>
        <taxon>Eukaryota</taxon>
        <taxon>Metazoa</taxon>
        <taxon>Chordata</taxon>
        <taxon>Craniata</taxon>
        <taxon>Vertebrata</taxon>
        <taxon>Euteleostomi</taxon>
        <taxon>Archelosauria</taxon>
        <taxon>Testudinata</taxon>
        <taxon>Testudines</taxon>
        <taxon>Cryptodira</taxon>
        <taxon>Durocryptodira</taxon>
        <taxon>Testudinoidea</taxon>
        <taxon>Platysternidae</taxon>
        <taxon>Platysternon</taxon>
    </lineage>
</organism>
<comment type="caution">
    <text evidence="1">The sequence shown here is derived from an EMBL/GenBank/DDBJ whole genome shotgun (WGS) entry which is preliminary data.</text>
</comment>
<keyword evidence="2" id="KW-1185">Reference proteome</keyword>
<dbReference type="AlphaFoldDB" id="A0A4D9DSD3"/>
<evidence type="ECO:0000313" key="1">
    <source>
        <dbReference type="EMBL" id="TFJ99377.1"/>
    </source>
</evidence>
<gene>
    <name evidence="1" type="ORF">DR999_PMT18592</name>
</gene>
<reference evidence="1 2" key="2">
    <citation type="submission" date="2019-04" db="EMBL/GenBank/DDBJ databases">
        <title>The genome sequence of big-headed turtle.</title>
        <authorList>
            <person name="Gong S."/>
        </authorList>
    </citation>
    <scope>NUCLEOTIDE SEQUENCE [LARGE SCALE GENOMIC DNA]</scope>
    <source>
        <strain evidence="1">DO16091913</strain>
        <tissue evidence="1">Muscle</tissue>
    </source>
</reference>
<dbReference type="EMBL" id="QXTE01000333">
    <property type="protein sequence ID" value="TFJ99377.1"/>
    <property type="molecule type" value="Genomic_DNA"/>
</dbReference>
<proteinExistence type="predicted"/>
<sequence length="109" mass="11994">MCIESSQVQQQQRCAPGPVCTGPLQITPACRPHHKRDSLNILNYKNSSTSVHRGPKLGRAMRIPSYCAHREHREAWDRIVPHTLCLGMSGTSLPFTLPTPPDQVGAGVL</sequence>
<evidence type="ECO:0000313" key="2">
    <source>
        <dbReference type="Proteomes" id="UP000297703"/>
    </source>
</evidence>
<dbReference type="Proteomes" id="UP000297703">
    <property type="component" value="Unassembled WGS sequence"/>
</dbReference>
<protein>
    <submittedName>
        <fullName evidence="1">Uncharacterized protein</fullName>
    </submittedName>
</protein>
<name>A0A4D9DSD3_9SAUR</name>